<dbReference type="EMBL" id="LCWF01000124">
    <property type="protein sequence ID" value="KKY18380.1"/>
    <property type="molecule type" value="Genomic_DNA"/>
</dbReference>
<gene>
    <name evidence="2" type="ORF">UCRPC4_g04997</name>
</gene>
<evidence type="ECO:0000256" key="1">
    <source>
        <dbReference type="SAM" id="MobiDB-lite"/>
    </source>
</evidence>
<dbReference type="Proteomes" id="UP000053317">
    <property type="component" value="Unassembled WGS sequence"/>
</dbReference>
<dbReference type="OrthoDB" id="5330058at2759"/>
<evidence type="ECO:0000313" key="3">
    <source>
        <dbReference type="Proteomes" id="UP000053317"/>
    </source>
</evidence>
<feature type="region of interest" description="Disordered" evidence="1">
    <location>
        <begin position="653"/>
        <end position="673"/>
    </location>
</feature>
<evidence type="ECO:0000313" key="2">
    <source>
        <dbReference type="EMBL" id="KKY18380.1"/>
    </source>
</evidence>
<accession>A0A0G2GNJ2</accession>
<comment type="caution">
    <text evidence="2">The sequence shown here is derived from an EMBL/GenBank/DDBJ whole genome shotgun (WGS) entry which is preliminary data.</text>
</comment>
<feature type="compositionally biased region" description="Polar residues" evidence="1">
    <location>
        <begin position="617"/>
        <end position="634"/>
    </location>
</feature>
<keyword evidence="3" id="KW-1185">Reference proteome</keyword>
<dbReference type="AlphaFoldDB" id="A0A0G2GNJ2"/>
<sequence>MKHPVGSVLDSRTGLATLRNDYSTDDQVMMLNSIRSPTEHEPGLLDTYPHQLVANDLQSRYLPLVGRSFANLQSSLDLFLPKLTLYGQSQQFLYDLDKPQPAVNLLDVCETWRGLSTVDAETIMTWEKTLQEEILQRLAPRLEYLIQRPHCTGPQNPDSLLIDEEVRISKADFLLEFAERLRRLRRSNAIFPSRIALYKAIELFVVTHHIFVPDEMESNSIWITFKHQHLHKVDVQWYPPTLVLENFSLLALEGETYHLRPIIHFDSASFDLADEADLTVRYSTDRDWLVYDDASGFFSGKAPYVNEAYPSLSWNPRCAYGIWLPMTLKAKLSYRFTDRIQFEQVLRARVEILIIPSVAQDADNVIRGTQSPTTQRSYSVGIPEVDTIHKSGHFSNETRIHNNRSILNTACESDQESCVKILPHRKDPGGSPFPDDNSLEANASLSMPESFSKPQPIRANISCGSLKVGRKVQKPNTKHHSSRPRMPIKRRKPIRVTKTWFADTYDRTTAASKLRDEKIDATRDSKVSGLFDSDEKITMSLLGGLPGSTSLDDTTGGPLHSDVWKACKSKLQPHVSDDEDISFDAMTNVVERSENEPSSVRTVLRLTAPLSDVGDRSSLSPTSSLYDGSDRNSSLFQTRSSNELVSLRGRSDMDELDSVTSNSTVLSQPVSEQRARSLARAGSVIRESAPPRQAKAAVSSSILTLPLDRYSRRMISIEDTFHADGSNVQAENSAVALITSVQSGTNDREIAPLTGRSSGDIPSLRDVGKIALETAITAAPLDGSTDARDVREIRRAIFEMELQKLDHEGSTTSDKLGGLPRYHNSSD</sequence>
<name>A0A0G2GNJ2_PHACM</name>
<organism evidence="2 3">
    <name type="scientific">Phaeomoniella chlamydospora</name>
    <name type="common">Phaeoacremonium chlamydosporum</name>
    <dbReference type="NCBI Taxonomy" id="158046"/>
    <lineage>
        <taxon>Eukaryota</taxon>
        <taxon>Fungi</taxon>
        <taxon>Dikarya</taxon>
        <taxon>Ascomycota</taxon>
        <taxon>Pezizomycotina</taxon>
        <taxon>Eurotiomycetes</taxon>
        <taxon>Chaetothyriomycetidae</taxon>
        <taxon>Phaeomoniellales</taxon>
        <taxon>Phaeomoniellaceae</taxon>
        <taxon>Phaeomoniella</taxon>
    </lineage>
</organism>
<reference evidence="2 3" key="1">
    <citation type="submission" date="2015-05" db="EMBL/GenBank/DDBJ databases">
        <title>Distinctive expansion of gene families associated with plant cell wall degradation and secondary metabolism in the genomes of grapevine trunk pathogens.</title>
        <authorList>
            <person name="Lawrence D.P."/>
            <person name="Travadon R."/>
            <person name="Rolshausen P.E."/>
            <person name="Baumgartner K."/>
        </authorList>
    </citation>
    <scope>NUCLEOTIDE SEQUENCE [LARGE SCALE GENOMIC DNA]</scope>
    <source>
        <strain evidence="2">UCRPC4</strain>
    </source>
</reference>
<feature type="compositionally biased region" description="Polar residues" evidence="1">
    <location>
        <begin position="658"/>
        <end position="671"/>
    </location>
</feature>
<reference evidence="2 3" key="2">
    <citation type="submission" date="2015-05" db="EMBL/GenBank/DDBJ databases">
        <authorList>
            <person name="Morales-Cruz A."/>
            <person name="Amrine K.C."/>
            <person name="Cantu D."/>
        </authorList>
    </citation>
    <scope>NUCLEOTIDE SEQUENCE [LARGE SCALE GENOMIC DNA]</scope>
    <source>
        <strain evidence="2">UCRPC4</strain>
    </source>
</reference>
<proteinExistence type="predicted"/>
<feature type="region of interest" description="Disordered" evidence="1">
    <location>
        <begin position="807"/>
        <end position="827"/>
    </location>
</feature>
<protein>
    <submittedName>
        <fullName evidence="2">Uncharacterized protein</fullName>
    </submittedName>
</protein>
<feature type="region of interest" description="Disordered" evidence="1">
    <location>
        <begin position="612"/>
        <end position="634"/>
    </location>
</feature>